<accession>A0A512ICJ5</accession>
<dbReference type="Proteomes" id="UP000321103">
    <property type="component" value="Unassembled WGS sequence"/>
</dbReference>
<protein>
    <submittedName>
        <fullName evidence="2">Uncharacterized protein</fullName>
    </submittedName>
</protein>
<dbReference type="AlphaFoldDB" id="A0A512ICJ5"/>
<keyword evidence="1" id="KW-0812">Transmembrane</keyword>
<evidence type="ECO:0000313" key="2">
    <source>
        <dbReference type="EMBL" id="GEO95423.1"/>
    </source>
</evidence>
<dbReference type="RefSeq" id="WP_147017535.1">
    <property type="nucleotide sequence ID" value="NZ_BJZS01000039.1"/>
</dbReference>
<dbReference type="STRING" id="388357.GCA_001580365_00624"/>
<reference evidence="2 3" key="1">
    <citation type="submission" date="2019-07" db="EMBL/GenBank/DDBJ databases">
        <title>Whole genome shotgun sequence of Kocuria turfanensis NBRC 107627.</title>
        <authorList>
            <person name="Hosoyama A."/>
            <person name="Uohara A."/>
            <person name="Ohji S."/>
            <person name="Ichikawa N."/>
        </authorList>
    </citation>
    <scope>NUCLEOTIDE SEQUENCE [LARGE SCALE GENOMIC DNA]</scope>
    <source>
        <strain evidence="2 3">NBRC 107627</strain>
    </source>
</reference>
<sequence length="102" mass="10527">MNSAGSTAPGTPPPRRLPRWLVVLVSLGVVVGLGGALLVLLNPAEASFGWFAYAPLGDGTFPDVLWVTPEAAAGWTGVVAGLVVLAFCAGWLVGRLRHAPPR</sequence>
<keyword evidence="1" id="KW-0472">Membrane</keyword>
<organism evidence="2 3">
    <name type="scientific">Kocuria turfanensis</name>
    <dbReference type="NCBI Taxonomy" id="388357"/>
    <lineage>
        <taxon>Bacteria</taxon>
        <taxon>Bacillati</taxon>
        <taxon>Actinomycetota</taxon>
        <taxon>Actinomycetes</taxon>
        <taxon>Micrococcales</taxon>
        <taxon>Micrococcaceae</taxon>
        <taxon>Kocuria</taxon>
    </lineage>
</organism>
<feature type="transmembrane region" description="Helical" evidence="1">
    <location>
        <begin position="72"/>
        <end position="93"/>
    </location>
</feature>
<dbReference type="EMBL" id="BJZS01000039">
    <property type="protein sequence ID" value="GEO95423.1"/>
    <property type="molecule type" value="Genomic_DNA"/>
</dbReference>
<keyword evidence="1" id="KW-1133">Transmembrane helix</keyword>
<proteinExistence type="predicted"/>
<evidence type="ECO:0000313" key="3">
    <source>
        <dbReference type="Proteomes" id="UP000321103"/>
    </source>
</evidence>
<feature type="transmembrane region" description="Helical" evidence="1">
    <location>
        <begin position="20"/>
        <end position="41"/>
    </location>
</feature>
<evidence type="ECO:0000256" key="1">
    <source>
        <dbReference type="SAM" id="Phobius"/>
    </source>
</evidence>
<gene>
    <name evidence="2" type="ORF">KTU01_15460</name>
</gene>
<keyword evidence="3" id="KW-1185">Reference proteome</keyword>
<name>A0A512ICJ5_9MICC</name>
<comment type="caution">
    <text evidence="2">The sequence shown here is derived from an EMBL/GenBank/DDBJ whole genome shotgun (WGS) entry which is preliminary data.</text>
</comment>